<feature type="transmembrane region" description="Helical" evidence="8">
    <location>
        <begin position="161"/>
        <end position="179"/>
    </location>
</feature>
<proteinExistence type="inferred from homology"/>
<comment type="similarity">
    <text evidence="7">Belongs to the glycosyltransferase 87 family.</text>
</comment>
<evidence type="ECO:0000256" key="1">
    <source>
        <dbReference type="ARBA" id="ARBA00004651"/>
    </source>
</evidence>
<dbReference type="InterPro" id="IPR052514">
    <property type="entry name" value="SAM-dependent_MTase"/>
</dbReference>
<feature type="transmembrane region" description="Helical" evidence="8">
    <location>
        <begin position="263"/>
        <end position="282"/>
    </location>
</feature>
<keyword evidence="6 8" id="KW-0472">Membrane</keyword>
<evidence type="ECO:0000313" key="11">
    <source>
        <dbReference type="Proteomes" id="UP000263377"/>
    </source>
</evidence>
<sequence length="664" mass="70147">MSAPRLLTHRTVSTTASKPGAWWAHRLPPVVAWTLCALFAGGLGLASTLGPHRVWGATAAGGYLAAALLSGLGQGAWRRRAVRVAAAGSVLVPLVLLVLRGQGQLELDVVQRSGERLLSTGVPYLDRPAALADYNPYLPGMAVFGLPRALLGDVVAGDARWWFTLSFLAVIAVSARITAGRRGSVGLAALAAFPAVALPLAVGGVDLPVSALMCLALALAGTGRPGGTGLALGAAASLKWTAWPLVPVALVLLATVRGRSAALRALAVTVAVAGTVVIPSVLATPNALLEHTVLFPTGAGVTASPADSPLPGHLLAAHVPGGRALALALLALAAAAVGTSLLTHPPRTVVAASDRLALGLALAICLAPATRFGYLVVPFVLVGWVRLRPDSLDPGDRMHTVAVPRQHPTGRHAPRRRLRWTHALLRRLGRRASFVEAEIDGLDRVVREGDVCLDIGAEYGLYTYALAHLAGPGGTVHSFEPLPDAHRVLRAGTRILGCRTVTTHRVALGRSAGTHPMSVPYRHKLPVHGRAFVTDGAHGIGPNAEFPEERRLMVQVRTLDALTDARTGGPLPERIDFIKADVEGAEPLVVEGARATLLRNRPALLLEIEARHLAKYGEHPDRLVGRLHELGYAMYVWRDDHWHPVDRVTEAHRNYLFTIVPPEA</sequence>
<dbReference type="PANTHER" id="PTHR34203:SF15">
    <property type="entry name" value="SLL1173 PROTEIN"/>
    <property type="match status" value="1"/>
</dbReference>
<dbReference type="NCBIfam" id="TIGR01444">
    <property type="entry name" value="fkbM_fam"/>
    <property type="match status" value="1"/>
</dbReference>
<dbReference type="Pfam" id="PF09594">
    <property type="entry name" value="GT87"/>
    <property type="match status" value="1"/>
</dbReference>
<dbReference type="AlphaFoldDB" id="A0A372ZQ63"/>
<keyword evidence="2" id="KW-1003">Cell membrane</keyword>
<feature type="domain" description="Methyltransferase FkbM" evidence="9">
    <location>
        <begin position="454"/>
        <end position="632"/>
    </location>
</feature>
<dbReference type="PANTHER" id="PTHR34203">
    <property type="entry name" value="METHYLTRANSFERASE, FKBM FAMILY PROTEIN"/>
    <property type="match status" value="1"/>
</dbReference>
<dbReference type="GO" id="GO:0008168">
    <property type="term" value="F:methyltransferase activity"/>
    <property type="evidence" value="ECO:0007669"/>
    <property type="project" value="UniProtKB-KW"/>
</dbReference>
<evidence type="ECO:0000256" key="3">
    <source>
        <dbReference type="ARBA" id="ARBA00022679"/>
    </source>
</evidence>
<evidence type="ECO:0000256" key="5">
    <source>
        <dbReference type="ARBA" id="ARBA00022989"/>
    </source>
</evidence>
<feature type="transmembrane region" description="Helical" evidence="8">
    <location>
        <begin position="191"/>
        <end position="220"/>
    </location>
</feature>
<dbReference type="InterPro" id="IPR006342">
    <property type="entry name" value="FkbM_mtfrase"/>
</dbReference>
<comment type="caution">
    <text evidence="10">The sequence shown here is derived from an EMBL/GenBank/DDBJ whole genome shotgun (WGS) entry which is preliminary data.</text>
</comment>
<keyword evidence="10" id="KW-0489">Methyltransferase</keyword>
<gene>
    <name evidence="10" type="ORF">DR950_05835</name>
</gene>
<evidence type="ECO:0000256" key="8">
    <source>
        <dbReference type="SAM" id="Phobius"/>
    </source>
</evidence>
<comment type="subcellular location">
    <subcellularLocation>
        <location evidence="1">Cell membrane</location>
        <topology evidence="1">Multi-pass membrane protein</topology>
    </subcellularLocation>
</comment>
<evidence type="ECO:0000256" key="6">
    <source>
        <dbReference type="ARBA" id="ARBA00023136"/>
    </source>
</evidence>
<evidence type="ECO:0000256" key="2">
    <source>
        <dbReference type="ARBA" id="ARBA00022475"/>
    </source>
</evidence>
<dbReference type="Pfam" id="PF05050">
    <property type="entry name" value="Methyltransf_21"/>
    <property type="match status" value="1"/>
</dbReference>
<name>A0A372ZQ63_9ACTN</name>
<keyword evidence="3 10" id="KW-0808">Transferase</keyword>
<keyword evidence="5 8" id="KW-1133">Transmembrane helix</keyword>
<dbReference type="Gene3D" id="3.40.50.150">
    <property type="entry name" value="Vaccinia Virus protein VP39"/>
    <property type="match status" value="1"/>
</dbReference>
<dbReference type="RefSeq" id="WP_117486165.1">
    <property type="nucleotide sequence ID" value="NZ_QVIG01000001.1"/>
</dbReference>
<evidence type="ECO:0000313" key="10">
    <source>
        <dbReference type="EMBL" id="RGD57377.1"/>
    </source>
</evidence>
<feature type="transmembrane region" description="Helical" evidence="8">
    <location>
        <begin position="240"/>
        <end position="256"/>
    </location>
</feature>
<organism evidence="10 11">
    <name type="scientific">Kitasatospora xanthocidica</name>
    <dbReference type="NCBI Taxonomy" id="83382"/>
    <lineage>
        <taxon>Bacteria</taxon>
        <taxon>Bacillati</taxon>
        <taxon>Actinomycetota</taxon>
        <taxon>Actinomycetes</taxon>
        <taxon>Kitasatosporales</taxon>
        <taxon>Streptomycetaceae</taxon>
        <taxon>Kitasatospora</taxon>
    </lineage>
</organism>
<dbReference type="GO" id="GO:0032259">
    <property type="term" value="P:methylation"/>
    <property type="evidence" value="ECO:0007669"/>
    <property type="project" value="UniProtKB-KW"/>
</dbReference>
<dbReference type="EMBL" id="QVIG01000001">
    <property type="protein sequence ID" value="RGD57377.1"/>
    <property type="molecule type" value="Genomic_DNA"/>
</dbReference>
<dbReference type="GO" id="GO:0016758">
    <property type="term" value="F:hexosyltransferase activity"/>
    <property type="evidence" value="ECO:0007669"/>
    <property type="project" value="InterPro"/>
</dbReference>
<feature type="transmembrane region" description="Helical" evidence="8">
    <location>
        <begin position="27"/>
        <end position="46"/>
    </location>
</feature>
<evidence type="ECO:0000259" key="9">
    <source>
        <dbReference type="Pfam" id="PF05050"/>
    </source>
</evidence>
<protein>
    <submittedName>
        <fullName evidence="10">FkbM family methyltransferase</fullName>
    </submittedName>
</protein>
<reference evidence="10 11" key="1">
    <citation type="submission" date="2018-08" db="EMBL/GenBank/DDBJ databases">
        <title>Diversity &amp; Physiological Properties of Lignin-Decomposing Actinobacteria from Soil.</title>
        <authorList>
            <person name="Roh S.G."/>
            <person name="Kim S.B."/>
        </authorList>
    </citation>
    <scope>NUCLEOTIDE SEQUENCE [LARGE SCALE GENOMIC DNA]</scope>
    <source>
        <strain evidence="10 11">MMS17-GH009</strain>
    </source>
</reference>
<feature type="transmembrane region" description="Helical" evidence="8">
    <location>
        <begin position="52"/>
        <end position="69"/>
    </location>
</feature>
<accession>A0A372ZQ63</accession>
<keyword evidence="4 8" id="KW-0812">Transmembrane</keyword>
<dbReference type="Proteomes" id="UP000263377">
    <property type="component" value="Unassembled WGS sequence"/>
</dbReference>
<feature type="transmembrane region" description="Helical" evidence="8">
    <location>
        <begin position="81"/>
        <end position="99"/>
    </location>
</feature>
<evidence type="ECO:0000256" key="4">
    <source>
        <dbReference type="ARBA" id="ARBA00022692"/>
    </source>
</evidence>
<dbReference type="SUPFAM" id="SSF53335">
    <property type="entry name" value="S-adenosyl-L-methionine-dependent methyltransferases"/>
    <property type="match status" value="1"/>
</dbReference>
<dbReference type="InterPro" id="IPR029063">
    <property type="entry name" value="SAM-dependent_MTases_sf"/>
</dbReference>
<feature type="transmembrane region" description="Helical" evidence="8">
    <location>
        <begin position="324"/>
        <end position="344"/>
    </location>
</feature>
<dbReference type="InterPro" id="IPR018584">
    <property type="entry name" value="GT87"/>
</dbReference>
<dbReference type="GO" id="GO:0005886">
    <property type="term" value="C:plasma membrane"/>
    <property type="evidence" value="ECO:0007669"/>
    <property type="project" value="UniProtKB-SubCell"/>
</dbReference>
<feature type="transmembrane region" description="Helical" evidence="8">
    <location>
        <begin position="356"/>
        <end position="385"/>
    </location>
</feature>
<evidence type="ECO:0000256" key="7">
    <source>
        <dbReference type="ARBA" id="ARBA00024033"/>
    </source>
</evidence>
<keyword evidence="11" id="KW-1185">Reference proteome</keyword>